<proteinExistence type="predicted"/>
<dbReference type="EMBL" id="JAHDVG010000470">
    <property type="protein sequence ID" value="KAH1180501.1"/>
    <property type="molecule type" value="Genomic_DNA"/>
</dbReference>
<organism evidence="1 2">
    <name type="scientific">Mauremys mutica</name>
    <name type="common">yellowpond turtle</name>
    <dbReference type="NCBI Taxonomy" id="74926"/>
    <lineage>
        <taxon>Eukaryota</taxon>
        <taxon>Metazoa</taxon>
        <taxon>Chordata</taxon>
        <taxon>Craniata</taxon>
        <taxon>Vertebrata</taxon>
        <taxon>Euteleostomi</taxon>
        <taxon>Archelosauria</taxon>
        <taxon>Testudinata</taxon>
        <taxon>Testudines</taxon>
        <taxon>Cryptodira</taxon>
        <taxon>Durocryptodira</taxon>
        <taxon>Testudinoidea</taxon>
        <taxon>Geoemydidae</taxon>
        <taxon>Geoemydinae</taxon>
        <taxon>Mauremys</taxon>
    </lineage>
</organism>
<sequence length="50" mass="6031">FIKLLLFKVSRSHHKVHWIKLHNTLVRQEWKTMISTSEVKIESDSKVWSV</sequence>
<evidence type="ECO:0000313" key="1">
    <source>
        <dbReference type="EMBL" id="KAH1180501.1"/>
    </source>
</evidence>
<reference evidence="1" key="1">
    <citation type="submission" date="2021-09" db="EMBL/GenBank/DDBJ databases">
        <title>The genome of Mauremys mutica provides insights into the evolution of semi-aquatic lifestyle.</title>
        <authorList>
            <person name="Gong S."/>
            <person name="Gao Y."/>
        </authorList>
    </citation>
    <scope>NUCLEOTIDE SEQUENCE</scope>
    <source>
        <strain evidence="1">MM-2020</strain>
        <tissue evidence="1">Muscle</tissue>
    </source>
</reference>
<protein>
    <submittedName>
        <fullName evidence="1">Uncharacterized protein</fullName>
    </submittedName>
</protein>
<name>A0A9D3XJ52_9SAUR</name>
<evidence type="ECO:0000313" key="2">
    <source>
        <dbReference type="Proteomes" id="UP000827986"/>
    </source>
</evidence>
<accession>A0A9D3XJ52</accession>
<dbReference type="Proteomes" id="UP000827986">
    <property type="component" value="Unassembled WGS sequence"/>
</dbReference>
<gene>
    <name evidence="1" type="ORF">KIL84_009337</name>
</gene>
<comment type="caution">
    <text evidence="1">The sequence shown here is derived from an EMBL/GenBank/DDBJ whole genome shotgun (WGS) entry which is preliminary data.</text>
</comment>
<dbReference type="AlphaFoldDB" id="A0A9D3XJ52"/>
<feature type="non-terminal residue" evidence="1">
    <location>
        <position position="1"/>
    </location>
</feature>
<keyword evidence="2" id="KW-1185">Reference proteome</keyword>